<evidence type="ECO:0000256" key="1">
    <source>
        <dbReference type="ARBA" id="ARBA00004123"/>
    </source>
</evidence>
<evidence type="ECO:0000256" key="3">
    <source>
        <dbReference type="SAM" id="MobiDB-lite"/>
    </source>
</evidence>
<dbReference type="RefSeq" id="XP_044548632.1">
    <property type="nucleotide sequence ID" value="XM_044694613.1"/>
</dbReference>
<sequence>MLSLTPSSHHRHHHEKNNDDGGNINTEYPKIKQPPPPFEICRKSIPRSLVSSHRGQFSSDGTLSFMIHPNKRQINIIDTETSQLISTFYHDRNDSSSVIESCCFSKHQHNDVLYCFTNDKKLLCIDSLSGRKLFSAPIENDDDDDQVIFSQSIATKFPKRAKHDDMSDDDSSSFIEYHVVVVASSTRLGMIDHKTNTDITWFADFESPLSSIHYSNDLRLLVCGFNSGQISFYKILGEAEPESIDLVFKQYLSERPITSCTITNIGRNHDFCLVIGTDSTLLDLFYFSDYFKQCDLSQSIDLCKVFETNSVMNLQLKTIQFKTKHNRKDSSVAIIVCNDSNDLFHVGVFDMNSWIKSEKVLEKSLQDYTAETALCSSLLLDIFIEESSIIYSPTSISFTLTILSQKTLFNITYENRMNLAIQEVAQRNVEDIVNRDKRRRLIQMCKERGLTLASDLFNINTIFDMLYDQSLLSVLVEYIQGTVPNTDSNLIHHDDIYKVSTAVNQRFAIHDIKDIMVWIKHKKEFEEKKLHEYLNTFMVRTDASRTIPPLVIAETRNKISMSIQRLNSLRLLISAVINRAKLMEDGATSDVYIPSLVSYDHHIRSIAEYARVGEWFLEIGLLPMSANLFNTSALEKEWKDRLLNPFPPLSEINISRQEFHAIHELLRLESVNSDMHPTFKMTDQENITSNKMNDQENITSTTTASATTTTTTTTASTTSATNTTNTTTTTTEEKFFIHLLLKYACKEPMEYPPKDLSHFITCLFREEPLNDDAFIYKHLAMFYFIIDYLSHGIGSHAADNNTTTKKLNSYAKLFKITTPWQHLTFSLWLLDTKRSNDDLLNEAVQYACCSFAAPNNGLKHRAWNYDIAKILVKCSSFSAANRLLEFSTSAIESEVLKTIIYLTNDMVHLAFQMQRKLSHMEEQRRNVFFCILHYSLLGNFFSDLLTTFPFDETECLWIELFLKNKKNYDLLFSYYILNSNYVDAFNLYSWMLNSYTSTTQAIDARTSYLDLVRSIIPPIQLRALEQQLATMPSSTTTTIFKQLVLKPSLKHPSRLFSERPTLTQKPKKIKTDHVASMTSFKAWLENTTKDTTIRIPSLFDHAPKWKQHRPKKTAAPQLSSQNMRLPSEHKIIEERKKTSTAEEEDHMLEEETSTTSESETSLTSSEASSLEDKIPAESSTSRGVSTLRPPPPQSRQLAMKTLPPKASPKYSEPLEISDEEEEEGEAYDEEEETNQEENELDQMHDEEEEQPVSVRKEPAFSNIFDEEENTKGSPSHNSESGEEEESAEEETSVIEE</sequence>
<feature type="compositionally biased region" description="Acidic residues" evidence="3">
    <location>
        <begin position="1215"/>
        <end position="1250"/>
    </location>
</feature>
<evidence type="ECO:0000313" key="5">
    <source>
        <dbReference type="EMBL" id="KAG2382953.1"/>
    </source>
</evidence>
<feature type="domain" description="ELYS-like" evidence="4">
    <location>
        <begin position="746"/>
        <end position="964"/>
    </location>
</feature>
<feature type="compositionally biased region" description="Basic and acidic residues" evidence="3">
    <location>
        <begin position="1126"/>
        <end position="1140"/>
    </location>
</feature>
<evidence type="ECO:0000313" key="6">
    <source>
        <dbReference type="Proteomes" id="UP000816034"/>
    </source>
</evidence>
<keyword evidence="2" id="KW-0539">Nucleus</keyword>
<dbReference type="InterPro" id="IPR011044">
    <property type="entry name" value="Quino_amine_DH_bsu"/>
</dbReference>
<feature type="region of interest" description="Disordered" evidence="3">
    <location>
        <begin position="685"/>
        <end position="727"/>
    </location>
</feature>
<name>A0AA88KKF8_NAELO</name>
<feature type="compositionally biased region" description="Acidic residues" evidence="3">
    <location>
        <begin position="1141"/>
        <end position="1152"/>
    </location>
</feature>
<keyword evidence="6" id="KW-1185">Reference proteome</keyword>
<dbReference type="SUPFAM" id="SSF50969">
    <property type="entry name" value="YVTN repeat-like/Quinoprotein amine dehydrogenase"/>
    <property type="match status" value="1"/>
</dbReference>
<dbReference type="InterPro" id="IPR015943">
    <property type="entry name" value="WD40/YVTN_repeat-like_dom_sf"/>
</dbReference>
<feature type="compositionally biased region" description="Polar residues" evidence="3">
    <location>
        <begin position="685"/>
        <end position="698"/>
    </location>
</feature>
<dbReference type="EMBL" id="PYSW02000022">
    <property type="protein sequence ID" value="KAG2382953.1"/>
    <property type="molecule type" value="Genomic_DNA"/>
</dbReference>
<feature type="compositionally biased region" description="Acidic residues" evidence="3">
    <location>
        <begin position="1280"/>
        <end position="1296"/>
    </location>
</feature>
<dbReference type="InterPro" id="IPR025151">
    <property type="entry name" value="ELYS_dom"/>
</dbReference>
<dbReference type="Proteomes" id="UP000816034">
    <property type="component" value="Unassembled WGS sequence"/>
</dbReference>
<protein>
    <recommendedName>
        <fullName evidence="4">ELYS-like domain-containing protein</fullName>
    </recommendedName>
</protein>
<dbReference type="GO" id="GO:0005634">
    <property type="term" value="C:nucleus"/>
    <property type="evidence" value="ECO:0007669"/>
    <property type="project" value="UniProtKB-SubCell"/>
</dbReference>
<comment type="caution">
    <text evidence="5">The sequence shown here is derived from an EMBL/GenBank/DDBJ whole genome shotgun (WGS) entry which is preliminary data.</text>
</comment>
<evidence type="ECO:0000256" key="2">
    <source>
        <dbReference type="ARBA" id="ARBA00023242"/>
    </source>
</evidence>
<dbReference type="Pfam" id="PF13934">
    <property type="entry name" value="ELYS"/>
    <property type="match status" value="1"/>
</dbReference>
<feature type="compositionally biased region" description="Low complexity" evidence="3">
    <location>
        <begin position="699"/>
        <end position="727"/>
    </location>
</feature>
<feature type="region of interest" description="Disordered" evidence="3">
    <location>
        <begin position="1101"/>
        <end position="1296"/>
    </location>
</feature>
<feature type="compositionally biased region" description="Low complexity" evidence="3">
    <location>
        <begin position="1153"/>
        <end position="1168"/>
    </location>
</feature>
<dbReference type="GeneID" id="68097375"/>
<accession>A0AA88KKF8</accession>
<organism evidence="5 6">
    <name type="scientific">Naegleria lovaniensis</name>
    <name type="common">Amoeba</name>
    <dbReference type="NCBI Taxonomy" id="51637"/>
    <lineage>
        <taxon>Eukaryota</taxon>
        <taxon>Discoba</taxon>
        <taxon>Heterolobosea</taxon>
        <taxon>Tetramitia</taxon>
        <taxon>Eutetramitia</taxon>
        <taxon>Vahlkampfiidae</taxon>
        <taxon>Naegleria</taxon>
    </lineage>
</organism>
<proteinExistence type="predicted"/>
<dbReference type="Gene3D" id="2.130.10.10">
    <property type="entry name" value="YVTN repeat-like/Quinoprotein amine dehydrogenase"/>
    <property type="match status" value="1"/>
</dbReference>
<comment type="subcellular location">
    <subcellularLocation>
        <location evidence="1">Nucleus</location>
    </subcellularLocation>
</comment>
<evidence type="ECO:0000259" key="4">
    <source>
        <dbReference type="Pfam" id="PF13934"/>
    </source>
</evidence>
<reference evidence="5 6" key="1">
    <citation type="journal article" date="2018" name="BMC Genomics">
        <title>The genome of Naegleria lovaniensis, the basis for a comparative approach to unravel pathogenicity factors of the human pathogenic amoeba N. fowleri.</title>
        <authorList>
            <person name="Liechti N."/>
            <person name="Schurch N."/>
            <person name="Bruggmann R."/>
            <person name="Wittwer M."/>
        </authorList>
    </citation>
    <scope>NUCLEOTIDE SEQUENCE [LARGE SCALE GENOMIC DNA]</scope>
    <source>
        <strain evidence="5 6">ATCC 30569</strain>
    </source>
</reference>
<gene>
    <name evidence="5" type="ORF">C9374_004920</name>
</gene>
<feature type="region of interest" description="Disordered" evidence="3">
    <location>
        <begin position="1"/>
        <end position="35"/>
    </location>
</feature>